<dbReference type="Proteomes" id="UP001337655">
    <property type="component" value="Unassembled WGS sequence"/>
</dbReference>
<keyword evidence="5" id="KW-0862">Zinc</keyword>
<evidence type="ECO:0000256" key="5">
    <source>
        <dbReference type="ARBA" id="ARBA00022833"/>
    </source>
</evidence>
<dbReference type="RefSeq" id="XP_064661677.1">
    <property type="nucleotide sequence ID" value="XM_064800338.1"/>
</dbReference>
<dbReference type="Gene3D" id="4.10.240.10">
    <property type="entry name" value="Zn(2)-C6 fungal-type DNA-binding domain"/>
    <property type="match status" value="1"/>
</dbReference>
<evidence type="ECO:0008006" key="11">
    <source>
        <dbReference type="Google" id="ProtNLM"/>
    </source>
</evidence>
<dbReference type="Pfam" id="PF00172">
    <property type="entry name" value="Zn_clus"/>
    <property type="match status" value="1"/>
</dbReference>
<keyword evidence="2" id="KW-0479">Metal-binding</keyword>
<name>A0AAV9PGT6_9PEZI</name>
<dbReference type="InterPro" id="IPR007219">
    <property type="entry name" value="XnlR_reg_dom"/>
</dbReference>
<evidence type="ECO:0000256" key="6">
    <source>
        <dbReference type="ARBA" id="ARBA00023242"/>
    </source>
</evidence>
<dbReference type="EMBL" id="JAVRRT010000004">
    <property type="protein sequence ID" value="KAK5172959.1"/>
    <property type="molecule type" value="Genomic_DNA"/>
</dbReference>
<dbReference type="InterPro" id="IPR051059">
    <property type="entry name" value="VerF-like"/>
</dbReference>
<evidence type="ECO:0000256" key="1">
    <source>
        <dbReference type="ARBA" id="ARBA00004123"/>
    </source>
</evidence>
<keyword evidence="6" id="KW-0539">Nucleus</keyword>
<dbReference type="InterPro" id="IPR036864">
    <property type="entry name" value="Zn2-C6_fun-type_DNA-bd_sf"/>
</dbReference>
<keyword evidence="3" id="KW-0677">Repeat</keyword>
<dbReference type="GeneID" id="89924428"/>
<protein>
    <recommendedName>
        <fullName evidence="11">Zn(2)-C6 fungal-type domain-containing protein</fullName>
    </recommendedName>
</protein>
<evidence type="ECO:0000313" key="9">
    <source>
        <dbReference type="EMBL" id="KAK5172959.1"/>
    </source>
</evidence>
<dbReference type="GO" id="GO:0005634">
    <property type="term" value="C:nucleus"/>
    <property type="evidence" value="ECO:0007669"/>
    <property type="project" value="UniProtKB-SubCell"/>
</dbReference>
<keyword evidence="4" id="KW-0863">Zinc-finger</keyword>
<keyword evidence="10" id="KW-1185">Reference proteome</keyword>
<dbReference type="CDD" id="cd12148">
    <property type="entry name" value="fungal_TF_MHR"/>
    <property type="match status" value="1"/>
</dbReference>
<accession>A0AAV9PGT6</accession>
<dbReference type="CDD" id="cd00067">
    <property type="entry name" value="GAL4"/>
    <property type="match status" value="1"/>
</dbReference>
<dbReference type="GO" id="GO:0008270">
    <property type="term" value="F:zinc ion binding"/>
    <property type="evidence" value="ECO:0007669"/>
    <property type="project" value="UniProtKB-KW"/>
</dbReference>
<dbReference type="Pfam" id="PF04082">
    <property type="entry name" value="Fungal_trans"/>
    <property type="match status" value="1"/>
</dbReference>
<sequence length="609" mass="68317">MCGAAFQRSDVLRRHVNSCVGRGHIGISSTPKRAYDCCTRSKRRCDIAVPACGSCARRRLACSYSQARGNGDDTNPENATLQDIQAVKTFGATEALAFDPLPSYNCLWSDLSAQDLSGYMNEELFDFNACDLGLPLYRTDTGTERLSLHFLESFTRDNGFVASFDCGTEEMRLLARKTFASDAEKQRLDSGHPLARQSKKIVGLIQEVTTLKPRNSPVSFSWSPDVEQECANFFSPSRLHLYLELYWSLWHPNVNYMHKSSFEAASAKSALVAAMAIIGACVSPDGSDKEQVKPWFTCVEEMVFQDDDFCYDAEDDCSPLTFPSDARIQSIQAAYMVCLFHNWEGAKVVRDIGIPHARHPVYGELPPAGFVWHDFVAREQLIRTFLWVFLLDTAFVIFNNLPPRMAIKEMKMGFCSSEAAFQATSRNACYKAITSSGAFAANLISSVVESMCKGSVGAYEQTSLAEIGPLNLFVLTQALHSMIFQHQQTFAADAHLAPINNALDSWIAIWQIYQQAYSTSQQYCPLGEEIMTPHNMWKRIGFVRYCSEYWLLAKLITERISAGTWMIGVDQANVNVPQPSDQNTVLQKYDETRMQQVNDLICQFQQVII</sequence>
<dbReference type="SUPFAM" id="SSF57701">
    <property type="entry name" value="Zn2/Cys6 DNA-binding domain"/>
    <property type="match status" value="1"/>
</dbReference>
<dbReference type="PANTHER" id="PTHR40626">
    <property type="entry name" value="MIP31509P"/>
    <property type="match status" value="1"/>
</dbReference>
<evidence type="ECO:0000259" key="8">
    <source>
        <dbReference type="Pfam" id="PF04082"/>
    </source>
</evidence>
<dbReference type="GO" id="GO:0000978">
    <property type="term" value="F:RNA polymerase II cis-regulatory region sequence-specific DNA binding"/>
    <property type="evidence" value="ECO:0007669"/>
    <property type="project" value="InterPro"/>
</dbReference>
<dbReference type="GO" id="GO:0006351">
    <property type="term" value="P:DNA-templated transcription"/>
    <property type="evidence" value="ECO:0007669"/>
    <property type="project" value="InterPro"/>
</dbReference>
<evidence type="ECO:0000259" key="7">
    <source>
        <dbReference type="Pfam" id="PF00172"/>
    </source>
</evidence>
<feature type="domain" description="Zn(2)-C6 fungal-type" evidence="7">
    <location>
        <begin position="37"/>
        <end position="69"/>
    </location>
</feature>
<dbReference type="GO" id="GO:0000981">
    <property type="term" value="F:DNA-binding transcription factor activity, RNA polymerase II-specific"/>
    <property type="evidence" value="ECO:0007669"/>
    <property type="project" value="InterPro"/>
</dbReference>
<dbReference type="AlphaFoldDB" id="A0AAV9PGT6"/>
<proteinExistence type="predicted"/>
<organism evidence="9 10">
    <name type="scientific">Saxophila tyrrhenica</name>
    <dbReference type="NCBI Taxonomy" id="1690608"/>
    <lineage>
        <taxon>Eukaryota</taxon>
        <taxon>Fungi</taxon>
        <taxon>Dikarya</taxon>
        <taxon>Ascomycota</taxon>
        <taxon>Pezizomycotina</taxon>
        <taxon>Dothideomycetes</taxon>
        <taxon>Dothideomycetidae</taxon>
        <taxon>Mycosphaerellales</taxon>
        <taxon>Extremaceae</taxon>
        <taxon>Saxophila</taxon>
    </lineage>
</organism>
<reference evidence="9 10" key="1">
    <citation type="submission" date="2023-08" db="EMBL/GenBank/DDBJ databases">
        <title>Black Yeasts Isolated from many extreme environments.</title>
        <authorList>
            <person name="Coleine C."/>
            <person name="Stajich J.E."/>
            <person name="Selbmann L."/>
        </authorList>
    </citation>
    <scope>NUCLEOTIDE SEQUENCE [LARGE SCALE GENOMIC DNA]</scope>
    <source>
        <strain evidence="9 10">CCFEE 5935</strain>
    </source>
</reference>
<dbReference type="PANTHER" id="PTHR40626:SF3">
    <property type="entry name" value="TRANSCRIPTION FACTOR WITH C2H2 AND ZN(2)-CYS(6) DNA BINDING DOMAIN (EUROFUNG)-RELATED"/>
    <property type="match status" value="1"/>
</dbReference>
<evidence type="ECO:0000313" key="10">
    <source>
        <dbReference type="Proteomes" id="UP001337655"/>
    </source>
</evidence>
<comment type="subcellular location">
    <subcellularLocation>
        <location evidence="1">Nucleus</location>
    </subcellularLocation>
</comment>
<evidence type="ECO:0000256" key="4">
    <source>
        <dbReference type="ARBA" id="ARBA00022771"/>
    </source>
</evidence>
<feature type="domain" description="Xylanolytic transcriptional activator regulatory" evidence="8">
    <location>
        <begin position="243"/>
        <end position="506"/>
    </location>
</feature>
<evidence type="ECO:0000256" key="2">
    <source>
        <dbReference type="ARBA" id="ARBA00022723"/>
    </source>
</evidence>
<comment type="caution">
    <text evidence="9">The sequence shown here is derived from an EMBL/GenBank/DDBJ whole genome shotgun (WGS) entry which is preliminary data.</text>
</comment>
<evidence type="ECO:0000256" key="3">
    <source>
        <dbReference type="ARBA" id="ARBA00022737"/>
    </source>
</evidence>
<dbReference type="InterPro" id="IPR001138">
    <property type="entry name" value="Zn2Cys6_DnaBD"/>
</dbReference>
<dbReference type="GO" id="GO:0000785">
    <property type="term" value="C:chromatin"/>
    <property type="evidence" value="ECO:0007669"/>
    <property type="project" value="TreeGrafter"/>
</dbReference>
<gene>
    <name evidence="9" type="ORF">LTR77_003081</name>
</gene>